<protein>
    <recommendedName>
        <fullName evidence="2">ABC transporter domain-containing protein</fullName>
    </recommendedName>
</protein>
<organism evidence="3 4">
    <name type="scientific">Acidiferrobacter thiooxydans</name>
    <dbReference type="NCBI Taxonomy" id="163359"/>
    <lineage>
        <taxon>Bacteria</taxon>
        <taxon>Pseudomonadati</taxon>
        <taxon>Pseudomonadota</taxon>
        <taxon>Gammaproteobacteria</taxon>
        <taxon>Acidiferrobacterales</taxon>
        <taxon>Acidiferrobacteraceae</taxon>
        <taxon>Acidiferrobacter</taxon>
    </lineage>
</organism>
<dbReference type="PANTHER" id="PTHR42781">
    <property type="entry name" value="SPERMIDINE/PUTRESCINE IMPORT ATP-BINDING PROTEIN POTA"/>
    <property type="match status" value="1"/>
</dbReference>
<reference evidence="3 4" key="1">
    <citation type="submission" date="2018-02" db="EMBL/GenBank/DDBJ databases">
        <title>Insights into the biology of acidophilic members of the Acidiferrobacteraceae family derived from comparative genomic analyses.</title>
        <authorList>
            <person name="Issotta F."/>
            <person name="Thyssen C."/>
            <person name="Mena C."/>
            <person name="Moya A."/>
            <person name="Bellenberg S."/>
            <person name="Sproer C."/>
            <person name="Covarrubias P.C."/>
            <person name="Sand W."/>
            <person name="Quatrini R."/>
            <person name="Vera M."/>
        </authorList>
    </citation>
    <scope>NUCLEOTIDE SEQUENCE [LARGE SCALE GENOMIC DNA]</scope>
    <source>
        <strain evidence="4">m-1</strain>
    </source>
</reference>
<keyword evidence="1" id="KW-0813">Transport</keyword>
<evidence type="ECO:0000256" key="1">
    <source>
        <dbReference type="ARBA" id="ARBA00022448"/>
    </source>
</evidence>
<evidence type="ECO:0000313" key="4">
    <source>
        <dbReference type="Proteomes" id="UP000253250"/>
    </source>
</evidence>
<feature type="domain" description="ABC transporter" evidence="2">
    <location>
        <begin position="22"/>
        <end position="132"/>
    </location>
</feature>
<name>A0A368HEX7_9GAMM</name>
<proteinExistence type="predicted"/>
<dbReference type="Pfam" id="PF00005">
    <property type="entry name" value="ABC_tran"/>
    <property type="match status" value="1"/>
</dbReference>
<dbReference type="InterPro" id="IPR027417">
    <property type="entry name" value="P-loop_NTPase"/>
</dbReference>
<evidence type="ECO:0000259" key="2">
    <source>
        <dbReference type="Pfam" id="PF00005"/>
    </source>
</evidence>
<dbReference type="AlphaFoldDB" id="A0A368HEX7"/>
<comment type="caution">
    <text evidence="3">The sequence shown here is derived from an EMBL/GenBank/DDBJ whole genome shotgun (WGS) entry which is preliminary data.</text>
</comment>
<dbReference type="InterPro" id="IPR050093">
    <property type="entry name" value="ABC_SmlMolc_Importer"/>
</dbReference>
<evidence type="ECO:0000313" key="3">
    <source>
        <dbReference type="EMBL" id="RCN56994.1"/>
    </source>
</evidence>
<gene>
    <name evidence="3" type="ORF">C4900_14800</name>
</gene>
<keyword evidence="4" id="KW-1185">Reference proteome</keyword>
<dbReference type="Gene3D" id="3.40.50.300">
    <property type="entry name" value="P-loop containing nucleotide triphosphate hydrolases"/>
    <property type="match status" value="1"/>
</dbReference>
<dbReference type="PANTHER" id="PTHR42781:SF4">
    <property type="entry name" value="SPERMIDINE_PUTRESCINE IMPORT ATP-BINDING PROTEIN POTA"/>
    <property type="match status" value="1"/>
</dbReference>
<dbReference type="EMBL" id="PSYR01000002">
    <property type="protein sequence ID" value="RCN56994.1"/>
    <property type="molecule type" value="Genomic_DNA"/>
</dbReference>
<sequence length="150" mass="16646">MLECRIHKARRAYDVIVEFVADSERLALFGPSGSGKSTVLSCLAGLETPDAGHIRCDAQTWFSPPLALHLRSVGYLSQREALFPHLSVAENVQFSLDAAARAHERAWIDEIRERLNLTPLWHARPHHLSGGRHDGWRSRARSVGAPASCC</sequence>
<dbReference type="GO" id="GO:0016887">
    <property type="term" value="F:ATP hydrolysis activity"/>
    <property type="evidence" value="ECO:0007669"/>
    <property type="project" value="InterPro"/>
</dbReference>
<dbReference type="SUPFAM" id="SSF52540">
    <property type="entry name" value="P-loop containing nucleoside triphosphate hydrolases"/>
    <property type="match status" value="1"/>
</dbReference>
<accession>A0A368HEX7</accession>
<dbReference type="OrthoDB" id="9802264at2"/>
<dbReference type="InterPro" id="IPR003439">
    <property type="entry name" value="ABC_transporter-like_ATP-bd"/>
</dbReference>
<dbReference type="Proteomes" id="UP000253250">
    <property type="component" value="Unassembled WGS sequence"/>
</dbReference>
<dbReference type="GO" id="GO:0005524">
    <property type="term" value="F:ATP binding"/>
    <property type="evidence" value="ECO:0007669"/>
    <property type="project" value="InterPro"/>
</dbReference>